<dbReference type="Gene3D" id="3.40.50.150">
    <property type="entry name" value="Vaccinia Virus protein VP39"/>
    <property type="match status" value="2"/>
</dbReference>
<evidence type="ECO:0000313" key="5">
    <source>
        <dbReference type="Proteomes" id="UP000005709"/>
    </source>
</evidence>
<dbReference type="PANTHER" id="PTHR43542:SF1">
    <property type="entry name" value="METHYLTRANSFERASE"/>
    <property type="match status" value="1"/>
</dbReference>
<dbReference type="GO" id="GO:0031167">
    <property type="term" value="P:rRNA methylation"/>
    <property type="evidence" value="ECO:0007669"/>
    <property type="project" value="InterPro"/>
</dbReference>
<dbReference type="Pfam" id="PF03602">
    <property type="entry name" value="Cons_hypoth95"/>
    <property type="match status" value="2"/>
</dbReference>
<dbReference type="CDD" id="cd02440">
    <property type="entry name" value="AdoMet_MTases"/>
    <property type="match status" value="1"/>
</dbReference>
<dbReference type="STRING" id="824.CGRAC_0872"/>
<dbReference type="OrthoDB" id="9803017at2"/>
<evidence type="ECO:0000256" key="1">
    <source>
        <dbReference type="ARBA" id="ARBA00022603"/>
    </source>
</evidence>
<protein>
    <submittedName>
        <fullName evidence="4">Putative RNA methyltransferase, RsmD family</fullName>
    </submittedName>
</protein>
<dbReference type="AlphaFoldDB" id="C8PJA8"/>
<dbReference type="Proteomes" id="UP000005709">
    <property type="component" value="Unassembled WGS sequence"/>
</dbReference>
<keyword evidence="1 4" id="KW-0489">Methyltransferase</keyword>
<dbReference type="eggNOG" id="COG0742">
    <property type="taxonomic scope" value="Bacteria"/>
</dbReference>
<keyword evidence="5" id="KW-1185">Reference proteome</keyword>
<accession>C8PJA8</accession>
<keyword evidence="2 4" id="KW-0808">Transferase</keyword>
<comment type="caution">
    <text evidence="4">The sequence shown here is derived from an EMBL/GenBank/DDBJ whole genome shotgun (WGS) entry which is preliminary data.</text>
</comment>
<feature type="compositionally biased region" description="Basic and acidic residues" evidence="3">
    <location>
        <begin position="331"/>
        <end position="351"/>
    </location>
</feature>
<feature type="compositionally biased region" description="Polar residues" evidence="3">
    <location>
        <begin position="352"/>
        <end position="370"/>
    </location>
</feature>
<evidence type="ECO:0000313" key="4">
    <source>
        <dbReference type="EMBL" id="EEV17013.1"/>
    </source>
</evidence>
<dbReference type="InterPro" id="IPR029063">
    <property type="entry name" value="SAM-dependent_MTases_sf"/>
</dbReference>
<dbReference type="EMBL" id="ACYG01000027">
    <property type="protein sequence ID" value="EEV17013.1"/>
    <property type="molecule type" value="Genomic_DNA"/>
</dbReference>
<proteinExistence type="predicted"/>
<gene>
    <name evidence="4" type="ORF">CAMGR0001_1307</name>
</gene>
<name>C8PJA8_9BACT</name>
<sequence>MAKFSKPDGALFTQISSGIYKGKKLALPALSSTRSTKSIVKGSFFDTWRAELRGATFIECFGGSGAMALEALSNGAKNVYAIEKDAVAHKIMRKNFELFGLGANAILGDCFERLPEILHELQAGTNGCSGANSLNLSGKNFKNHANDDACCKNSSSEKEGCRKSFSSVEQGKNGYRAAQSIEAEDNAQSGVKNLAKCGTGNGAPDSAQNGAQSGTNGDHASEGFGDCARIGDYAGASSIKYCVNSLATDVASFSEKFDDNCASQYDASGTETANCNLNLNSKCGESSNFDVNRGAGLDVGCEEKKSLNLGENFDSSCRKSLHSSANFVYDSRKNSTENSDGKFSPKCEENSRPNVNLTRGSRKNSAANSRENFSCGLGESSTANGLGECSAVNFSESHTANSSENSVSDPARRVFVYLDPPFAIRQGFGEIYERVLALIARLGSVQCELLIAIEHMSELELPPKIGDFALLKSRKFGATTMSYYAR</sequence>
<evidence type="ECO:0000256" key="3">
    <source>
        <dbReference type="SAM" id="MobiDB-lite"/>
    </source>
</evidence>
<reference evidence="4 5" key="1">
    <citation type="submission" date="2009-07" db="EMBL/GenBank/DDBJ databases">
        <authorList>
            <person name="Madupu R."/>
            <person name="Sebastian Y."/>
            <person name="Durkin A.S."/>
            <person name="Torralba M."/>
            <person name="Methe B."/>
            <person name="Sutton G.G."/>
            <person name="Strausberg R.L."/>
            <person name="Nelson K.E."/>
        </authorList>
    </citation>
    <scope>NUCLEOTIDE SEQUENCE [LARGE SCALE GENOMIC DNA]</scope>
    <source>
        <strain evidence="4 5">RM3268</strain>
    </source>
</reference>
<dbReference type="GO" id="GO:0008168">
    <property type="term" value="F:methyltransferase activity"/>
    <property type="evidence" value="ECO:0007669"/>
    <property type="project" value="UniProtKB-KW"/>
</dbReference>
<organism evidence="4 5">
    <name type="scientific">Campylobacter gracilis RM3268</name>
    <dbReference type="NCBI Taxonomy" id="553220"/>
    <lineage>
        <taxon>Bacteria</taxon>
        <taxon>Pseudomonadati</taxon>
        <taxon>Campylobacterota</taxon>
        <taxon>Epsilonproteobacteria</taxon>
        <taxon>Campylobacterales</taxon>
        <taxon>Campylobacteraceae</taxon>
        <taxon>Campylobacter</taxon>
    </lineage>
</organism>
<dbReference type="PANTHER" id="PTHR43542">
    <property type="entry name" value="METHYLTRANSFERASE"/>
    <property type="match status" value="1"/>
</dbReference>
<feature type="region of interest" description="Disordered" evidence="3">
    <location>
        <begin position="331"/>
        <end position="370"/>
    </location>
</feature>
<evidence type="ECO:0000256" key="2">
    <source>
        <dbReference type="ARBA" id="ARBA00022679"/>
    </source>
</evidence>
<dbReference type="SUPFAM" id="SSF53335">
    <property type="entry name" value="S-adenosyl-L-methionine-dependent methyltransferases"/>
    <property type="match status" value="1"/>
</dbReference>
<dbReference type="InterPro" id="IPR004398">
    <property type="entry name" value="RNA_MeTrfase_RsmD"/>
</dbReference>
<dbReference type="RefSeq" id="WP_005871945.1">
    <property type="nucleotide sequence ID" value="NZ_ACYG01000027.1"/>
</dbReference>